<dbReference type="RefSeq" id="WP_067016712.1">
    <property type="nucleotide sequence ID" value="NZ_FLOB01000005.1"/>
</dbReference>
<dbReference type="CDD" id="cd16328">
    <property type="entry name" value="RseA_N"/>
    <property type="match status" value="1"/>
</dbReference>
<dbReference type="PANTHER" id="PTHR38104:SF1">
    <property type="entry name" value="ANTI-SIGMA-E FACTOR RSEA"/>
    <property type="match status" value="1"/>
</dbReference>
<dbReference type="STRING" id="1792290.MSP8886_02411"/>
<dbReference type="Proteomes" id="UP000092544">
    <property type="component" value="Unassembled WGS sequence"/>
</dbReference>
<feature type="transmembrane region" description="Helical" evidence="1">
    <location>
        <begin position="129"/>
        <end position="151"/>
    </location>
</feature>
<keyword evidence="1" id="KW-0472">Membrane</keyword>
<dbReference type="Pfam" id="PF03872">
    <property type="entry name" value="RseA_N"/>
    <property type="match status" value="1"/>
</dbReference>
<dbReference type="InterPro" id="IPR052383">
    <property type="entry name" value="Anti-sigma-E_RseA-like"/>
</dbReference>
<keyword evidence="1" id="KW-0812">Transmembrane</keyword>
<organism evidence="3 4">
    <name type="scientific">Marinomonas spartinae</name>
    <dbReference type="NCBI Taxonomy" id="1792290"/>
    <lineage>
        <taxon>Bacteria</taxon>
        <taxon>Pseudomonadati</taxon>
        <taxon>Pseudomonadota</taxon>
        <taxon>Gammaproteobacteria</taxon>
        <taxon>Oceanospirillales</taxon>
        <taxon>Oceanospirillaceae</taxon>
        <taxon>Marinomonas</taxon>
    </lineage>
</organism>
<evidence type="ECO:0000259" key="2">
    <source>
        <dbReference type="Pfam" id="PF03872"/>
    </source>
</evidence>
<dbReference type="InterPro" id="IPR005572">
    <property type="entry name" value="Anti-sigma_E_RseA_N"/>
</dbReference>
<protein>
    <recommendedName>
        <fullName evidence="2">Anti sigma-E protein RseA N-terminal domain-containing protein</fullName>
    </recommendedName>
</protein>
<sequence length="224" mass="24239">MTTSKEIDSVMLDSLSAMFDDEASEQDLERLLEVDESLGKPMQAFHIIQQSLHQELAVNANTSVNLVSRVRAQIDQEDQQAALDHENQSATVSPIGQGNLASQQVSREGASSDSIGDETTSKMKSVWSLWPSLATAASVAIVVVFTGNYVMSPDTVPAQVATVETPQTNVALPVTTLSELNKQPLDGDNQRLQTYLRQHAEQATISAGQGIIPMARLVSYPTEE</sequence>
<dbReference type="GO" id="GO:0016989">
    <property type="term" value="F:sigma factor antagonist activity"/>
    <property type="evidence" value="ECO:0007669"/>
    <property type="project" value="InterPro"/>
</dbReference>
<keyword evidence="1" id="KW-1133">Transmembrane helix</keyword>
<proteinExistence type="predicted"/>
<accession>A0A1A8TG35</accession>
<dbReference type="PANTHER" id="PTHR38104">
    <property type="match status" value="1"/>
</dbReference>
<keyword evidence="4" id="KW-1185">Reference proteome</keyword>
<gene>
    <name evidence="3" type="ORF">MSP8886_02411</name>
</gene>
<evidence type="ECO:0000313" key="4">
    <source>
        <dbReference type="Proteomes" id="UP000092544"/>
    </source>
</evidence>
<reference evidence="3 4" key="1">
    <citation type="submission" date="2016-06" db="EMBL/GenBank/DDBJ databases">
        <authorList>
            <person name="Kjaerup R.B."/>
            <person name="Dalgaard T.S."/>
            <person name="Juul-Madsen H.R."/>
        </authorList>
    </citation>
    <scope>NUCLEOTIDE SEQUENCE [LARGE SCALE GENOMIC DNA]</scope>
    <source>
        <strain evidence="3 4">CECT 8886</strain>
    </source>
</reference>
<evidence type="ECO:0000313" key="3">
    <source>
        <dbReference type="EMBL" id="SBS32391.1"/>
    </source>
</evidence>
<dbReference type="EMBL" id="FLOB01000005">
    <property type="protein sequence ID" value="SBS32391.1"/>
    <property type="molecule type" value="Genomic_DNA"/>
</dbReference>
<dbReference type="InterPro" id="IPR036147">
    <property type="entry name" value="Anti-sigma_E_RseA_N_sf"/>
</dbReference>
<dbReference type="SUPFAM" id="SSF89069">
    <property type="entry name" value="N-terminal, cytoplasmic domain of anti-sigmaE factor RseA"/>
    <property type="match status" value="1"/>
</dbReference>
<name>A0A1A8TG35_9GAMM</name>
<evidence type="ECO:0000256" key="1">
    <source>
        <dbReference type="SAM" id="Phobius"/>
    </source>
</evidence>
<dbReference type="Gene3D" id="1.10.10.880">
    <property type="entry name" value="Anti sigma-E protein RseA, N-terminal domain"/>
    <property type="match status" value="1"/>
</dbReference>
<feature type="domain" description="Anti sigma-E protein RseA N-terminal" evidence="2">
    <location>
        <begin position="13"/>
        <end position="89"/>
    </location>
</feature>
<dbReference type="AlphaFoldDB" id="A0A1A8TG35"/>